<proteinExistence type="predicted"/>
<sequence length="75" mass="8364">MMNPPFTLASFWPLNRFTRPYFLLLFSLLLPIFLFLRVVFSSLFADSSGVHAGGSREAHGWYGACGGAEVTWYGA</sequence>
<keyword evidence="1" id="KW-0812">Transmembrane</keyword>
<keyword evidence="1" id="KW-1133">Transmembrane helix</keyword>
<gene>
    <name evidence="2" type="ORF">ES288_A09G122100v1</name>
</gene>
<feature type="transmembrane region" description="Helical" evidence="1">
    <location>
        <begin position="20"/>
        <end position="40"/>
    </location>
</feature>
<dbReference type="Proteomes" id="UP000323506">
    <property type="component" value="Chromosome A09"/>
</dbReference>
<evidence type="ECO:0000256" key="1">
    <source>
        <dbReference type="SAM" id="Phobius"/>
    </source>
</evidence>
<keyword evidence="1" id="KW-0472">Membrane</keyword>
<dbReference type="EMBL" id="CM017696">
    <property type="protein sequence ID" value="TYH02222.1"/>
    <property type="molecule type" value="Genomic_DNA"/>
</dbReference>
<dbReference type="AlphaFoldDB" id="A0A5D2F9T2"/>
<evidence type="ECO:0000313" key="3">
    <source>
        <dbReference type="Proteomes" id="UP000323506"/>
    </source>
</evidence>
<reference evidence="2 3" key="1">
    <citation type="submission" date="2019-06" db="EMBL/GenBank/DDBJ databases">
        <title>WGS assembly of Gossypium darwinii.</title>
        <authorList>
            <person name="Chen Z.J."/>
            <person name="Sreedasyam A."/>
            <person name="Ando A."/>
            <person name="Song Q."/>
            <person name="De L."/>
            <person name="Hulse-Kemp A."/>
            <person name="Ding M."/>
            <person name="Ye W."/>
            <person name="Kirkbride R."/>
            <person name="Jenkins J."/>
            <person name="Plott C."/>
            <person name="Lovell J."/>
            <person name="Lin Y.-M."/>
            <person name="Vaughn R."/>
            <person name="Liu B."/>
            <person name="Li W."/>
            <person name="Simpson S."/>
            <person name="Scheffler B."/>
            <person name="Saski C."/>
            <person name="Grover C."/>
            <person name="Hu G."/>
            <person name="Conover J."/>
            <person name="Carlson J."/>
            <person name="Shu S."/>
            <person name="Boston L."/>
            <person name="Williams M."/>
            <person name="Peterson D."/>
            <person name="Mcgee K."/>
            <person name="Jones D."/>
            <person name="Wendel J."/>
            <person name="Stelly D."/>
            <person name="Grimwood J."/>
            <person name="Schmutz J."/>
        </authorList>
    </citation>
    <scope>NUCLEOTIDE SEQUENCE [LARGE SCALE GENOMIC DNA]</scope>
    <source>
        <strain evidence="2">1808015.09</strain>
    </source>
</reference>
<keyword evidence="3" id="KW-1185">Reference proteome</keyword>
<accession>A0A5D2F9T2</accession>
<evidence type="ECO:0000313" key="2">
    <source>
        <dbReference type="EMBL" id="TYH02222.1"/>
    </source>
</evidence>
<protein>
    <submittedName>
        <fullName evidence="2">Uncharacterized protein</fullName>
    </submittedName>
</protein>
<name>A0A5D2F9T2_GOSDA</name>
<organism evidence="2 3">
    <name type="scientific">Gossypium darwinii</name>
    <name type="common">Darwin's cotton</name>
    <name type="synonym">Gossypium barbadense var. darwinii</name>
    <dbReference type="NCBI Taxonomy" id="34276"/>
    <lineage>
        <taxon>Eukaryota</taxon>
        <taxon>Viridiplantae</taxon>
        <taxon>Streptophyta</taxon>
        <taxon>Embryophyta</taxon>
        <taxon>Tracheophyta</taxon>
        <taxon>Spermatophyta</taxon>
        <taxon>Magnoliopsida</taxon>
        <taxon>eudicotyledons</taxon>
        <taxon>Gunneridae</taxon>
        <taxon>Pentapetalae</taxon>
        <taxon>rosids</taxon>
        <taxon>malvids</taxon>
        <taxon>Malvales</taxon>
        <taxon>Malvaceae</taxon>
        <taxon>Malvoideae</taxon>
        <taxon>Gossypium</taxon>
    </lineage>
</organism>